<keyword evidence="3" id="KW-1185">Reference proteome</keyword>
<gene>
    <name evidence="2" type="ORF">E1261_40225</name>
</gene>
<evidence type="ECO:0000256" key="1">
    <source>
        <dbReference type="SAM" id="Phobius"/>
    </source>
</evidence>
<evidence type="ECO:0000313" key="2">
    <source>
        <dbReference type="EMBL" id="TDC15597.1"/>
    </source>
</evidence>
<dbReference type="NCBIfam" id="TIGR01167">
    <property type="entry name" value="LPXTG_anchor"/>
    <property type="match status" value="1"/>
</dbReference>
<name>A0A4R4P4K6_9ACTN</name>
<dbReference type="EMBL" id="SMKA01000335">
    <property type="protein sequence ID" value="TDC15597.1"/>
    <property type="molecule type" value="Genomic_DNA"/>
</dbReference>
<accession>A0A4R4P4K6</accession>
<sequence length="47" mass="4665">MVRAAGEGSGCRLAATGADVGVGWFVAAGLFILLGCALLVATRRSAK</sequence>
<comment type="caution">
    <text evidence="2">The sequence shown here is derived from an EMBL/GenBank/DDBJ whole genome shotgun (WGS) entry which is preliminary data.</text>
</comment>
<dbReference type="AlphaFoldDB" id="A0A4R4P4K6"/>
<organism evidence="2 3">
    <name type="scientific">Kribbella albertanoniae</name>
    <dbReference type="NCBI Taxonomy" id="1266829"/>
    <lineage>
        <taxon>Bacteria</taxon>
        <taxon>Bacillati</taxon>
        <taxon>Actinomycetota</taxon>
        <taxon>Actinomycetes</taxon>
        <taxon>Propionibacteriales</taxon>
        <taxon>Kribbellaceae</taxon>
        <taxon>Kribbella</taxon>
    </lineage>
</organism>
<proteinExistence type="predicted"/>
<keyword evidence="1" id="KW-0812">Transmembrane</keyword>
<protein>
    <submittedName>
        <fullName evidence="2">LPXTG cell wall anchor domain-containing protein</fullName>
    </submittedName>
</protein>
<reference evidence="2 3" key="1">
    <citation type="submission" date="2019-03" db="EMBL/GenBank/DDBJ databases">
        <title>Draft genome sequences of novel Actinobacteria.</title>
        <authorList>
            <person name="Sahin N."/>
            <person name="Ay H."/>
            <person name="Saygin H."/>
        </authorList>
    </citation>
    <scope>NUCLEOTIDE SEQUENCE [LARGE SCALE GENOMIC DNA]</scope>
    <source>
        <strain evidence="2 3">JCM 30547</strain>
    </source>
</reference>
<dbReference type="Proteomes" id="UP000295075">
    <property type="component" value="Unassembled WGS sequence"/>
</dbReference>
<feature type="transmembrane region" description="Helical" evidence="1">
    <location>
        <begin position="22"/>
        <end position="41"/>
    </location>
</feature>
<keyword evidence="1" id="KW-0472">Membrane</keyword>
<evidence type="ECO:0000313" key="3">
    <source>
        <dbReference type="Proteomes" id="UP000295075"/>
    </source>
</evidence>
<keyword evidence="1" id="KW-1133">Transmembrane helix</keyword>